<dbReference type="KEGG" id="sshi:J5U23_p2901"/>
<evidence type="ECO:0000313" key="3">
    <source>
        <dbReference type="EMBL" id="QXJ30012.1"/>
    </source>
</evidence>
<dbReference type="AlphaFoldDB" id="A0A8F5BRA1"/>
<dbReference type="EMBL" id="CP077716">
    <property type="protein sequence ID" value="QXJ27119.1"/>
    <property type="molecule type" value="Genomic_DNA"/>
</dbReference>
<keyword evidence="1" id="KW-0812">Transmembrane</keyword>
<dbReference type="RefSeq" id="WP_218265770.1">
    <property type="nucleotide sequence ID" value="NZ_CP077716.1"/>
</dbReference>
<geneLocation type="plasmid" evidence="2 4">
    <name>pB12E5</name>
</geneLocation>
<dbReference type="KEGG" id="sshi:J5U23_02901"/>
<keyword evidence="2" id="KW-0614">Plasmid</keyword>
<accession>A0A8F5BRA1</accession>
<dbReference type="Proteomes" id="UP000694018">
    <property type="component" value="Plasmid pB12E5"/>
</dbReference>
<evidence type="ECO:0000313" key="2">
    <source>
        <dbReference type="EMBL" id="QXJ27119.1"/>
    </source>
</evidence>
<feature type="transmembrane region" description="Helical" evidence="1">
    <location>
        <begin position="79"/>
        <end position="100"/>
    </location>
</feature>
<evidence type="ECO:0000256" key="1">
    <source>
        <dbReference type="SAM" id="Phobius"/>
    </source>
</evidence>
<protein>
    <submittedName>
        <fullName evidence="3">Uncharacterized protein</fullName>
    </submittedName>
</protein>
<dbReference type="EMBL" id="CP077717">
    <property type="protein sequence ID" value="QXJ30012.1"/>
    <property type="molecule type" value="Genomic_DNA"/>
</dbReference>
<name>A0A8F5BRA1_SACSH</name>
<organism evidence="3 4">
    <name type="scientific">Saccharolobus shibatae (strain ATCC 51178 / DSM 5389 / JCM 8931 / NBRC 15437 / B12)</name>
    <name type="common">Sulfolobus shibatae</name>
    <dbReference type="NCBI Taxonomy" id="523848"/>
    <lineage>
        <taxon>Archaea</taxon>
        <taxon>Thermoproteota</taxon>
        <taxon>Thermoprotei</taxon>
        <taxon>Sulfolobales</taxon>
        <taxon>Sulfolobaceae</taxon>
        <taxon>Saccharolobus</taxon>
    </lineage>
</organism>
<keyword evidence="1" id="KW-1133">Transmembrane helix</keyword>
<reference evidence="3" key="1">
    <citation type="journal article" date="2021" name="Environ. Microbiol.">
        <title>New insights into the diversity and evolution of the archaeal mobilome from three complete genomes of Saccharolobus shibatae.</title>
        <authorList>
            <person name="Medvedeva S."/>
            <person name="Brandt D."/>
            <person name="Cvirkaite-Krupovic V."/>
            <person name="Liu Y."/>
            <person name="Severinov K."/>
            <person name="Ishino S."/>
            <person name="Ishino Y."/>
            <person name="Prangishvili D."/>
            <person name="Kalinowski J."/>
            <person name="Krupovic M."/>
        </authorList>
    </citation>
    <scope>NUCLEOTIDE SEQUENCE</scope>
    <source>
        <strain evidence="3">B12</strain>
        <plasmid evidence="2">pB12E5</plasmid>
    </source>
</reference>
<dbReference type="GeneID" id="65564375"/>
<proteinExistence type="predicted"/>
<gene>
    <name evidence="3" type="ORF">J5U23_02901</name>
    <name evidence="2" type="ORF">J5U23_p2901</name>
</gene>
<evidence type="ECO:0000313" key="4">
    <source>
        <dbReference type="Proteomes" id="UP000694018"/>
    </source>
</evidence>
<dbReference type="Proteomes" id="UP000694018">
    <property type="component" value="Chromosome"/>
</dbReference>
<keyword evidence="1" id="KW-0472">Membrane</keyword>
<sequence length="112" mass="13212">MKKDEKDWLHTDPDYHEMDPVEKGLYNKGWKWLAKEMYHQRKMAKMNEEWWRKNAGVSPLPSYKQQKKKIMKSSGNGSAVWPILKIVLIFGGIFFLLWLIGQMMLSINTGIP</sequence>